<dbReference type="Proteomes" id="UP000199135">
    <property type="component" value="Unassembled WGS sequence"/>
</dbReference>
<dbReference type="EMBL" id="FOGP01000001">
    <property type="protein sequence ID" value="SER33693.1"/>
    <property type="molecule type" value="Genomic_DNA"/>
</dbReference>
<gene>
    <name evidence="3" type="ORF">SAMN05216446_0374</name>
    <name evidence="2" type="ORF">SAMN05216447_10589</name>
</gene>
<accession>A0A1H9NE82</accession>
<organism evidence="3 4">
    <name type="scientific">Parafannyhessea umbonata</name>
    <dbReference type="NCBI Taxonomy" id="604330"/>
    <lineage>
        <taxon>Bacteria</taxon>
        <taxon>Bacillati</taxon>
        <taxon>Actinomycetota</taxon>
        <taxon>Coriobacteriia</taxon>
        <taxon>Coriobacteriales</taxon>
        <taxon>Atopobiaceae</taxon>
        <taxon>Parafannyhessea</taxon>
    </lineage>
</organism>
<dbReference type="EMBL" id="FNWT01000005">
    <property type="protein sequence ID" value="SEH55025.1"/>
    <property type="molecule type" value="Genomic_DNA"/>
</dbReference>
<reference evidence="4 5" key="2">
    <citation type="submission" date="2016-10" db="EMBL/GenBank/DDBJ databases">
        <authorList>
            <person name="Varghese N."/>
            <person name="Submissions S."/>
        </authorList>
    </citation>
    <scope>NUCLEOTIDE SEQUENCE [LARGE SCALE GENOMIC DNA]</scope>
    <source>
        <strain evidence="4">KHGC19</strain>
        <strain evidence="2 5">WCP15</strain>
    </source>
</reference>
<evidence type="ECO:0000313" key="4">
    <source>
        <dbReference type="Proteomes" id="UP000199128"/>
    </source>
</evidence>
<feature type="transmembrane region" description="Helical" evidence="1">
    <location>
        <begin position="16"/>
        <end position="37"/>
    </location>
</feature>
<sequence length="60" mass="6850">MSFFSMPVVQFIATTLGYYVVALFALMVVVGVVRCIIRRVLKRVEPDPNETTYPTEVPWV</sequence>
<evidence type="ECO:0000313" key="2">
    <source>
        <dbReference type="EMBL" id="SEH55025.1"/>
    </source>
</evidence>
<evidence type="ECO:0000313" key="3">
    <source>
        <dbReference type="EMBL" id="SER33693.1"/>
    </source>
</evidence>
<name>A0A1H9NE82_9ACTN</name>
<dbReference type="Proteomes" id="UP000199128">
    <property type="component" value="Unassembled WGS sequence"/>
</dbReference>
<evidence type="ECO:0000256" key="1">
    <source>
        <dbReference type="SAM" id="Phobius"/>
    </source>
</evidence>
<protein>
    <submittedName>
        <fullName evidence="3">Uncharacterized protein</fullName>
    </submittedName>
</protein>
<reference evidence="3" key="1">
    <citation type="submission" date="2016-10" db="EMBL/GenBank/DDBJ databases">
        <authorList>
            <person name="de Groot N.N."/>
        </authorList>
    </citation>
    <scope>NUCLEOTIDE SEQUENCE [LARGE SCALE GENOMIC DNA]</scope>
    <source>
        <strain evidence="3">KHGC19</strain>
    </source>
</reference>
<proteinExistence type="predicted"/>
<keyword evidence="1" id="KW-1133">Transmembrane helix</keyword>
<keyword evidence="1" id="KW-0812">Transmembrane</keyword>
<dbReference type="AlphaFoldDB" id="A0A1H9NE82"/>
<evidence type="ECO:0000313" key="5">
    <source>
        <dbReference type="Proteomes" id="UP000199135"/>
    </source>
</evidence>
<keyword evidence="5" id="KW-1185">Reference proteome</keyword>
<keyword evidence="1" id="KW-0472">Membrane</keyword>